<keyword evidence="4" id="KW-1185">Reference proteome</keyword>
<keyword evidence="1" id="KW-0378">Hydrolase</keyword>
<proteinExistence type="predicted"/>
<gene>
    <name evidence="3" type="ORF">AWB79_07048</name>
</gene>
<dbReference type="SUPFAM" id="SSF81606">
    <property type="entry name" value="PP2C-like"/>
    <property type="match status" value="1"/>
</dbReference>
<dbReference type="PANTHER" id="PTHR43156:SF9">
    <property type="entry name" value="HAMP DOMAIN-CONTAINING PROTEIN"/>
    <property type="match status" value="1"/>
</dbReference>
<dbReference type="Proteomes" id="UP000054851">
    <property type="component" value="Unassembled WGS sequence"/>
</dbReference>
<name>A0A158DHN9_9BURK</name>
<dbReference type="SMART" id="SM00331">
    <property type="entry name" value="PP2C_SIG"/>
    <property type="match status" value="1"/>
</dbReference>
<evidence type="ECO:0000313" key="3">
    <source>
        <dbReference type="EMBL" id="SAK94055.1"/>
    </source>
</evidence>
<dbReference type="CDD" id="cd04598">
    <property type="entry name" value="CBS_pair_GGDEF_EAL"/>
    <property type="match status" value="1"/>
</dbReference>
<reference evidence="3" key="1">
    <citation type="submission" date="2016-01" db="EMBL/GenBank/DDBJ databases">
        <authorList>
            <person name="Peeters C."/>
        </authorList>
    </citation>
    <scope>NUCLEOTIDE SEQUENCE</scope>
    <source>
        <strain evidence="3">LMG 29322</strain>
    </source>
</reference>
<dbReference type="Gene3D" id="3.60.40.10">
    <property type="entry name" value="PPM-type phosphatase domain"/>
    <property type="match status" value="1"/>
</dbReference>
<dbReference type="STRING" id="1777140.AWB79_07048"/>
<feature type="domain" description="PPM-type phosphatase" evidence="2">
    <location>
        <begin position="179"/>
        <end position="410"/>
    </location>
</feature>
<evidence type="ECO:0000259" key="2">
    <source>
        <dbReference type="SMART" id="SM00331"/>
    </source>
</evidence>
<organism evidence="3 4">
    <name type="scientific">Caballeronia hypogeia</name>
    <dbReference type="NCBI Taxonomy" id="1777140"/>
    <lineage>
        <taxon>Bacteria</taxon>
        <taxon>Pseudomonadati</taxon>
        <taxon>Pseudomonadota</taxon>
        <taxon>Betaproteobacteria</taxon>
        <taxon>Burkholderiales</taxon>
        <taxon>Burkholderiaceae</taxon>
        <taxon>Caballeronia</taxon>
    </lineage>
</organism>
<dbReference type="InterPro" id="IPR036457">
    <property type="entry name" value="PPM-type-like_dom_sf"/>
</dbReference>
<dbReference type="AlphaFoldDB" id="A0A158DHN9"/>
<dbReference type="PANTHER" id="PTHR43156">
    <property type="entry name" value="STAGE II SPORULATION PROTEIN E-RELATED"/>
    <property type="match status" value="1"/>
</dbReference>
<dbReference type="InterPro" id="IPR052016">
    <property type="entry name" value="Bact_Sigma-Reg"/>
</dbReference>
<dbReference type="EMBL" id="FCOA02000044">
    <property type="protein sequence ID" value="SAK94055.1"/>
    <property type="molecule type" value="Genomic_DNA"/>
</dbReference>
<accession>A0A158DHN9</accession>
<sequence length="410" mass="44685">MHPAFSSFRRSSGQRALRTAGDLCQEVPFVDAEDSNSLVMEIFSARRDMGSLAVIEGLRPIGLINRDIFMSQMSKPFHRELYDKKSCIAFMDKEPLIVEANVSIESLAFRTVEAGEKALVDGFIVTRAGRFSGVGSGLELVSAVAEMQAEKNRQIMQSIEYASVIQRAMLRASDETLSTRLTAAAMVWEPRDVVGGDFYHFAAFPDGWFGAVADCTGHGVPGAFMTLLASASLSKALEQIGPRDPAALLSAVNRNVKGLLGQVNNAAGGPQSNDGLDTAFFWFDAAEKVLHFAGARIALHILSPDAAQLETIAADRMGVGYVDSRADYTWNLRTVPVPEGSLLFICTDGLTDQVGGPRSISFGRRRALDLIREHRAESPSSICERLRGALADWQSVQARRDDLTFFCVRI</sequence>
<dbReference type="Pfam" id="PF07228">
    <property type="entry name" value="SpoIIE"/>
    <property type="match status" value="1"/>
</dbReference>
<comment type="caution">
    <text evidence="3">The sequence shown here is derived from an EMBL/GenBank/DDBJ whole genome shotgun (WGS) entry which is preliminary data.</text>
</comment>
<dbReference type="GO" id="GO:0016791">
    <property type="term" value="F:phosphatase activity"/>
    <property type="evidence" value="ECO:0007669"/>
    <property type="project" value="TreeGrafter"/>
</dbReference>
<evidence type="ECO:0000256" key="1">
    <source>
        <dbReference type="ARBA" id="ARBA00022801"/>
    </source>
</evidence>
<dbReference type="InterPro" id="IPR001932">
    <property type="entry name" value="PPM-type_phosphatase-like_dom"/>
</dbReference>
<protein>
    <submittedName>
        <fullName evidence="3">Diguanylate cyclase</fullName>
    </submittedName>
</protein>
<evidence type="ECO:0000313" key="4">
    <source>
        <dbReference type="Proteomes" id="UP000054851"/>
    </source>
</evidence>